<accession>A0ABY8J1Q2</accession>
<sequence length="55" mass="6643">MDQVRMSSKQVLLLSVDYNRYQHSKAQHEAYRFKRTHSYHLPREDELILRIGLAI</sequence>
<keyword evidence="2" id="KW-1185">Reference proteome</keyword>
<evidence type="ECO:0000313" key="2">
    <source>
        <dbReference type="Proteomes" id="UP001221597"/>
    </source>
</evidence>
<proteinExistence type="predicted"/>
<evidence type="ECO:0008006" key="3">
    <source>
        <dbReference type="Google" id="ProtNLM"/>
    </source>
</evidence>
<protein>
    <recommendedName>
        <fullName evidence="3">Transposase</fullName>
    </recommendedName>
</protein>
<organism evidence="1 2">
    <name type="scientific">Halobacillus naozhouensis</name>
    <dbReference type="NCBI Taxonomy" id="554880"/>
    <lineage>
        <taxon>Bacteria</taxon>
        <taxon>Bacillati</taxon>
        <taxon>Bacillota</taxon>
        <taxon>Bacilli</taxon>
        <taxon>Bacillales</taxon>
        <taxon>Bacillaceae</taxon>
        <taxon>Halobacillus</taxon>
    </lineage>
</organism>
<dbReference type="EMBL" id="CP121671">
    <property type="protein sequence ID" value="WFT76428.1"/>
    <property type="molecule type" value="Genomic_DNA"/>
</dbReference>
<name>A0ABY8J1Q2_9BACI</name>
<reference evidence="1 2" key="1">
    <citation type="submission" date="2023-04" db="EMBL/GenBank/DDBJ databases">
        <title>Genome sequence of Halobacillus naozhouensis KACC 21980.</title>
        <authorList>
            <person name="Kim S."/>
            <person name="Heo J."/>
            <person name="Kwon S.-W."/>
        </authorList>
    </citation>
    <scope>NUCLEOTIDE SEQUENCE [LARGE SCALE GENOMIC DNA]</scope>
    <source>
        <strain evidence="1 2">KCTC 13234</strain>
    </source>
</reference>
<gene>
    <name evidence="1" type="ORF">P9989_08715</name>
</gene>
<evidence type="ECO:0000313" key="1">
    <source>
        <dbReference type="EMBL" id="WFT76428.1"/>
    </source>
</evidence>
<dbReference type="Proteomes" id="UP001221597">
    <property type="component" value="Chromosome"/>
</dbReference>